<proteinExistence type="predicted"/>
<dbReference type="PANTHER" id="PTHR36439">
    <property type="entry name" value="BLL4334 PROTEIN"/>
    <property type="match status" value="1"/>
</dbReference>
<dbReference type="Proteomes" id="UP000199008">
    <property type="component" value="Unassembled WGS sequence"/>
</dbReference>
<dbReference type="OrthoDB" id="9806494at2"/>
<protein>
    <submittedName>
        <fullName evidence="1">Uncharacterized conserved protein, DUF1697 family</fullName>
    </submittedName>
</protein>
<gene>
    <name evidence="1" type="ORF">SAMN05216216_11415</name>
</gene>
<name>A0A1G9FUZ6_9BACL</name>
<dbReference type="PIRSF" id="PIRSF008502">
    <property type="entry name" value="UCP008502"/>
    <property type="match status" value="1"/>
</dbReference>
<keyword evidence="2" id="KW-1185">Reference proteome</keyword>
<accession>A0A1G9FUZ6</accession>
<dbReference type="RefSeq" id="WP_092986560.1">
    <property type="nucleotide sequence ID" value="NZ_FNFY01000014.1"/>
</dbReference>
<dbReference type="PANTHER" id="PTHR36439:SF1">
    <property type="entry name" value="DUF1697 DOMAIN-CONTAINING PROTEIN"/>
    <property type="match status" value="1"/>
</dbReference>
<dbReference type="SUPFAM" id="SSF160379">
    <property type="entry name" value="SP0830-like"/>
    <property type="match status" value="1"/>
</dbReference>
<organism evidence="1 2">
    <name type="scientific">Lacicoccus qingdaonensis</name>
    <dbReference type="NCBI Taxonomy" id="576118"/>
    <lineage>
        <taxon>Bacteria</taxon>
        <taxon>Bacillati</taxon>
        <taxon>Bacillota</taxon>
        <taxon>Bacilli</taxon>
        <taxon>Bacillales</taxon>
        <taxon>Salinicoccaceae</taxon>
        <taxon>Lacicoccus</taxon>
    </lineage>
</organism>
<dbReference type="EMBL" id="FNFY01000014">
    <property type="protein sequence ID" value="SDK92214.1"/>
    <property type="molecule type" value="Genomic_DNA"/>
</dbReference>
<evidence type="ECO:0000313" key="1">
    <source>
        <dbReference type="EMBL" id="SDK92214.1"/>
    </source>
</evidence>
<dbReference type="Pfam" id="PF08002">
    <property type="entry name" value="DUF1697"/>
    <property type="match status" value="1"/>
</dbReference>
<dbReference type="Gene3D" id="3.30.70.1260">
    <property type="entry name" value="bacterial protein sp0830 like"/>
    <property type="match status" value="1"/>
</dbReference>
<dbReference type="InterPro" id="IPR012545">
    <property type="entry name" value="DUF1697"/>
</dbReference>
<sequence>MMYVALLRGINIGGRNKVDMKILKKSFETAGMTDVVTYINSGNIIFTNKDPNTFKLAETLEAVILKDFELDIKVLLRSKDEIENIIHFLPENWKNDNDMKSDVMFLWDEIDDESILENLKIRPDIDNVIYRPGAVLWSVDKVNASKSGISKIVGTKIYKKMTVRNVNTVRKIHSLMQEAE</sequence>
<dbReference type="Gene3D" id="3.30.70.1280">
    <property type="entry name" value="SP0830-like domains"/>
    <property type="match status" value="1"/>
</dbReference>
<dbReference type="AlphaFoldDB" id="A0A1G9FUZ6"/>
<evidence type="ECO:0000313" key="2">
    <source>
        <dbReference type="Proteomes" id="UP000199008"/>
    </source>
</evidence>
<reference evidence="2" key="1">
    <citation type="submission" date="2016-10" db="EMBL/GenBank/DDBJ databases">
        <authorList>
            <person name="Varghese N."/>
            <person name="Submissions S."/>
        </authorList>
    </citation>
    <scope>NUCLEOTIDE SEQUENCE [LARGE SCALE GENOMIC DNA]</scope>
    <source>
        <strain evidence="2">CGMCC 1.8895</strain>
    </source>
</reference>